<evidence type="ECO:0008006" key="3">
    <source>
        <dbReference type="Google" id="ProtNLM"/>
    </source>
</evidence>
<reference evidence="2" key="1">
    <citation type="journal article" date="2019" name="Int. J. Syst. Evol. Microbiol.">
        <title>The Global Catalogue of Microorganisms (GCM) 10K type strain sequencing project: providing services to taxonomists for standard genome sequencing and annotation.</title>
        <authorList>
            <consortium name="The Broad Institute Genomics Platform"/>
            <consortium name="The Broad Institute Genome Sequencing Center for Infectious Disease"/>
            <person name="Wu L."/>
            <person name="Ma J."/>
        </authorList>
    </citation>
    <scope>NUCLEOTIDE SEQUENCE [LARGE SCALE GENOMIC DNA]</scope>
    <source>
        <strain evidence="2">NBRC 108723</strain>
    </source>
</reference>
<comment type="caution">
    <text evidence="1">The sequence shown here is derived from an EMBL/GenBank/DDBJ whole genome shotgun (WGS) entry which is preliminary data.</text>
</comment>
<organism evidence="1 2">
    <name type="scientific">Vibrio zhanjiangensis</name>
    <dbReference type="NCBI Taxonomy" id="1046128"/>
    <lineage>
        <taxon>Bacteria</taxon>
        <taxon>Pseudomonadati</taxon>
        <taxon>Pseudomonadota</taxon>
        <taxon>Gammaproteobacteria</taxon>
        <taxon>Vibrionales</taxon>
        <taxon>Vibrionaceae</taxon>
        <taxon>Vibrio</taxon>
    </lineage>
</organism>
<keyword evidence="2" id="KW-1185">Reference proteome</keyword>
<name>A0ABQ6EX27_9VIBR</name>
<accession>A0ABQ6EX27</accession>
<dbReference type="EMBL" id="BSPW01000024">
    <property type="protein sequence ID" value="GLT17723.1"/>
    <property type="molecule type" value="Genomic_DNA"/>
</dbReference>
<dbReference type="Proteomes" id="UP001157138">
    <property type="component" value="Unassembled WGS sequence"/>
</dbReference>
<proteinExistence type="predicted"/>
<sequence>MTDTENNPKLIDFFPVNAHSIAIKSMSKIKDIIGNPLYDFVIYDKNYCSICG</sequence>
<evidence type="ECO:0000313" key="2">
    <source>
        <dbReference type="Proteomes" id="UP001157138"/>
    </source>
</evidence>
<gene>
    <name evidence="1" type="ORF">GCM10007938_15010</name>
</gene>
<evidence type="ECO:0000313" key="1">
    <source>
        <dbReference type="EMBL" id="GLT17723.1"/>
    </source>
</evidence>
<protein>
    <recommendedName>
        <fullName evidence="3">ISL3 family transposase</fullName>
    </recommendedName>
</protein>